<dbReference type="Gene3D" id="3.40.50.360">
    <property type="match status" value="1"/>
</dbReference>
<dbReference type="InterPro" id="IPR001226">
    <property type="entry name" value="Flavodoxin_CS"/>
</dbReference>
<dbReference type="RefSeq" id="WP_022936965.1">
    <property type="nucleotide sequence ID" value="NZ_CABKRQ010000002.1"/>
</dbReference>
<dbReference type="InterPro" id="IPR008254">
    <property type="entry name" value="Flavodoxin/NO_synth"/>
</dbReference>
<proteinExistence type="predicted"/>
<dbReference type="Pfam" id="PF12641">
    <property type="entry name" value="Flavodoxin_3"/>
    <property type="match status" value="1"/>
</dbReference>
<reference evidence="2 3" key="1">
    <citation type="submission" date="2018-05" db="EMBL/GenBank/DDBJ databases">
        <title>Genomic Encyclopedia of Type Strains, Phase IV (KMG-IV): sequencing the most valuable type-strain genomes for metagenomic binning, comparative biology and taxonomic classification.</title>
        <authorList>
            <person name="Goeker M."/>
        </authorList>
    </citation>
    <scope>NUCLEOTIDE SEQUENCE [LARGE SCALE GENOMIC DNA]</scope>
    <source>
        <strain evidence="2 3">JC118</strain>
    </source>
</reference>
<evidence type="ECO:0000313" key="2">
    <source>
        <dbReference type="EMBL" id="PXX79594.1"/>
    </source>
</evidence>
<dbReference type="InterPro" id="IPR054633">
    <property type="entry name" value="BilS"/>
</dbReference>
<dbReference type="OrthoDB" id="307208at2"/>
<dbReference type="GO" id="GO:0010181">
    <property type="term" value="F:FMN binding"/>
    <property type="evidence" value="ECO:0007669"/>
    <property type="project" value="InterPro"/>
</dbReference>
<sequence length="171" mass="19480">MKFSILFSSHTGNTRQLAETLKNTLPDSECIYYGLPDQQALEADLICIGFWTDKGCCDEALTAFLKTVHHKQIFLFGTAGFGRSDEYFSRILTNVTNLLEPDNTLVGQFMCQGKMPITVRKRYESMLDQEPEKFQSLIDNFDQGQTHPDNNDLNKFKAIAEAMWKKVNSHA</sequence>
<feature type="domain" description="Flavodoxin-like" evidence="1">
    <location>
        <begin position="5"/>
        <end position="160"/>
    </location>
</feature>
<dbReference type="GO" id="GO:0016651">
    <property type="term" value="F:oxidoreductase activity, acting on NAD(P)H"/>
    <property type="evidence" value="ECO:0007669"/>
    <property type="project" value="UniProtKB-ARBA"/>
</dbReference>
<dbReference type="PROSITE" id="PS00201">
    <property type="entry name" value="FLAVODOXIN"/>
    <property type="match status" value="1"/>
</dbReference>
<gene>
    <name evidence="2" type="ORF">DES51_10565</name>
</gene>
<evidence type="ECO:0000259" key="1">
    <source>
        <dbReference type="Pfam" id="PF12641"/>
    </source>
</evidence>
<comment type="caution">
    <text evidence="2">The sequence shown here is derived from an EMBL/GenBank/DDBJ whole genome shotgun (WGS) entry which is preliminary data.</text>
</comment>
<accession>A0A318KNI4</accession>
<dbReference type="SUPFAM" id="SSF52218">
    <property type="entry name" value="Flavoproteins"/>
    <property type="match status" value="1"/>
</dbReference>
<name>A0A318KNI4_9FIRM</name>
<keyword evidence="3" id="KW-1185">Reference proteome</keyword>
<dbReference type="Proteomes" id="UP000247612">
    <property type="component" value="Unassembled WGS sequence"/>
</dbReference>
<dbReference type="EMBL" id="QJKH01000005">
    <property type="protein sequence ID" value="PXX79594.1"/>
    <property type="molecule type" value="Genomic_DNA"/>
</dbReference>
<dbReference type="InterPro" id="IPR029039">
    <property type="entry name" value="Flavoprotein-like_sf"/>
</dbReference>
<dbReference type="NCBIfam" id="NF045594">
    <property type="entry name" value="flavodox_BilS"/>
    <property type="match status" value="1"/>
</dbReference>
<protein>
    <submittedName>
        <fullName evidence="2">Flavodoxin-like protein</fullName>
    </submittedName>
</protein>
<dbReference type="GO" id="GO:0009055">
    <property type="term" value="F:electron transfer activity"/>
    <property type="evidence" value="ECO:0007669"/>
    <property type="project" value="InterPro"/>
</dbReference>
<dbReference type="STRING" id="1034346.GCA_000313565_00659"/>
<dbReference type="AlphaFoldDB" id="A0A318KNI4"/>
<organism evidence="2 3">
    <name type="scientific">Dielma fastidiosa</name>
    <dbReference type="NCBI Taxonomy" id="1034346"/>
    <lineage>
        <taxon>Bacteria</taxon>
        <taxon>Bacillati</taxon>
        <taxon>Bacillota</taxon>
        <taxon>Erysipelotrichia</taxon>
        <taxon>Erysipelotrichales</taxon>
        <taxon>Erysipelotrichaceae</taxon>
        <taxon>Dielma</taxon>
    </lineage>
</organism>
<evidence type="ECO:0000313" key="3">
    <source>
        <dbReference type="Proteomes" id="UP000247612"/>
    </source>
</evidence>